<dbReference type="STRING" id="765420.OSCT_1292"/>
<dbReference type="EMBL" id="ADVR01000039">
    <property type="protein sequence ID" value="EFO80850.1"/>
    <property type="molecule type" value="Genomic_DNA"/>
</dbReference>
<comment type="caution">
    <text evidence="3">The sequence shown here is derived from an EMBL/GenBank/DDBJ whole genome shotgun (WGS) entry which is preliminary data.</text>
</comment>
<dbReference type="Pfam" id="PF04012">
    <property type="entry name" value="PspA_IM30"/>
    <property type="match status" value="1"/>
</dbReference>
<dbReference type="HOGENOM" id="CLU_056466_3_1_0"/>
<accession>E1ID91</accession>
<name>E1ID91_9CHLR</name>
<dbReference type="InterPro" id="IPR007157">
    <property type="entry name" value="PspA_VIPP1"/>
</dbReference>
<comment type="similarity">
    <text evidence="1">Belongs to the PspA/Vipp/IM30 family.</text>
</comment>
<evidence type="ECO:0000256" key="1">
    <source>
        <dbReference type="ARBA" id="ARBA00043985"/>
    </source>
</evidence>
<gene>
    <name evidence="3" type="ORF">OSCT_1292</name>
</gene>
<dbReference type="Proteomes" id="UP000054010">
    <property type="component" value="Unassembled WGS sequence"/>
</dbReference>
<dbReference type="PANTHER" id="PTHR31088">
    <property type="entry name" value="MEMBRANE-ASSOCIATED PROTEIN VIPP1, CHLOROPLASTIC"/>
    <property type="match status" value="1"/>
</dbReference>
<evidence type="ECO:0000313" key="3">
    <source>
        <dbReference type="EMBL" id="EFO80850.1"/>
    </source>
</evidence>
<protein>
    <submittedName>
        <fullName evidence="3">Phage shock protein A, PspA</fullName>
    </submittedName>
</protein>
<dbReference type="PANTHER" id="PTHR31088:SF6">
    <property type="entry name" value="PHAGE SHOCK PROTEIN A"/>
    <property type="match status" value="1"/>
</dbReference>
<feature type="coiled-coil region" evidence="2">
    <location>
        <begin position="116"/>
        <end position="203"/>
    </location>
</feature>
<sequence length="235" mass="26246">MLSDASQSLFKEEVTMSILGRIKDLVSANINAMLDGAEDPEKMANEYLRQLTNELYEVRTNVAAAMADETKLEQRRIASQHEVDQWQMKAEAALRAGDEELAKAALSRKVQSQKLAEQYLAQETAQEEQVAALQDALVNLETRIAEVKAKKELIIAKKNRAATQEALQRTAASMGRITAIDKLDQLEEKVDDRLAQAEAMAKLEQGSLEAKFRDLEKGQEIDSELAELKRRMGIS</sequence>
<evidence type="ECO:0000313" key="4">
    <source>
        <dbReference type="Proteomes" id="UP000054010"/>
    </source>
</evidence>
<dbReference type="eggNOG" id="COG1842">
    <property type="taxonomic scope" value="Bacteria"/>
</dbReference>
<evidence type="ECO:0000256" key="2">
    <source>
        <dbReference type="SAM" id="Coils"/>
    </source>
</evidence>
<keyword evidence="2" id="KW-0175">Coiled coil</keyword>
<reference evidence="3 4" key="1">
    <citation type="journal article" date="2011" name="J. Bacteriol.">
        <title>Draft genome sequence of the anoxygenic filamentous phototrophic bacterium Oscillochloris trichoides subsp. DG-6.</title>
        <authorList>
            <person name="Kuznetsov B.B."/>
            <person name="Ivanovsky R.N."/>
            <person name="Keppen O.I."/>
            <person name="Sukhacheva M.V."/>
            <person name="Bumazhkin B.K."/>
            <person name="Patutina E.O."/>
            <person name="Beletsky A.V."/>
            <person name="Mardanov A.V."/>
            <person name="Baslerov R.V."/>
            <person name="Panteleeva A.N."/>
            <person name="Kolganova T.V."/>
            <person name="Ravin N.V."/>
            <person name="Skryabin K.G."/>
        </authorList>
    </citation>
    <scope>NUCLEOTIDE SEQUENCE [LARGE SCALE GENOMIC DNA]</scope>
    <source>
        <strain evidence="3 4">DG-6</strain>
    </source>
</reference>
<dbReference type="AlphaFoldDB" id="E1ID91"/>
<organism evidence="3 4">
    <name type="scientific">Oscillochloris trichoides DG-6</name>
    <dbReference type="NCBI Taxonomy" id="765420"/>
    <lineage>
        <taxon>Bacteria</taxon>
        <taxon>Bacillati</taxon>
        <taxon>Chloroflexota</taxon>
        <taxon>Chloroflexia</taxon>
        <taxon>Chloroflexales</taxon>
        <taxon>Chloroflexineae</taxon>
        <taxon>Oscillochloridaceae</taxon>
        <taxon>Oscillochloris</taxon>
    </lineage>
</organism>
<keyword evidence="4" id="KW-1185">Reference proteome</keyword>
<proteinExistence type="inferred from homology"/>